<dbReference type="EMBL" id="BAABGT010000078">
    <property type="protein sequence ID" value="GAA4553944.1"/>
    <property type="molecule type" value="Genomic_DNA"/>
</dbReference>
<proteinExistence type="inferred from homology"/>
<evidence type="ECO:0000256" key="1">
    <source>
        <dbReference type="ARBA" id="ARBA00008853"/>
    </source>
</evidence>
<dbReference type="Pfam" id="PF08450">
    <property type="entry name" value="SGL"/>
    <property type="match status" value="1"/>
</dbReference>
<dbReference type="SUPFAM" id="SSF63829">
    <property type="entry name" value="Calcium-dependent phosphotriesterase"/>
    <property type="match status" value="1"/>
</dbReference>
<evidence type="ECO:0000313" key="5">
    <source>
        <dbReference type="Proteomes" id="UP001501598"/>
    </source>
</evidence>
<dbReference type="Proteomes" id="UP001501598">
    <property type="component" value="Unassembled WGS sequence"/>
</dbReference>
<keyword evidence="5" id="KW-1185">Reference proteome</keyword>
<dbReference type="RefSeq" id="WP_345423644.1">
    <property type="nucleotide sequence ID" value="NZ_BAABGT010000078.1"/>
</dbReference>
<dbReference type="InterPro" id="IPR013658">
    <property type="entry name" value="SGL"/>
</dbReference>
<dbReference type="InterPro" id="IPR051262">
    <property type="entry name" value="SMP-30/CGR1_Lactonase"/>
</dbReference>
<evidence type="ECO:0000256" key="2">
    <source>
        <dbReference type="ARBA" id="ARBA00022801"/>
    </source>
</evidence>
<accession>A0ABP8RXX5</accession>
<evidence type="ECO:0000259" key="3">
    <source>
        <dbReference type="Pfam" id="PF08450"/>
    </source>
</evidence>
<comment type="similarity">
    <text evidence="1">Belongs to the SMP-30/CGR1 family.</text>
</comment>
<evidence type="ECO:0000313" key="4">
    <source>
        <dbReference type="EMBL" id="GAA4553944.1"/>
    </source>
</evidence>
<protein>
    <submittedName>
        <fullName evidence="4">SMP-30/gluconolactonase/LRE family protein</fullName>
    </submittedName>
</protein>
<keyword evidence="2" id="KW-0378">Hydrolase</keyword>
<feature type="domain" description="SMP-30/Gluconolactonase/LRE-like region" evidence="3">
    <location>
        <begin position="15"/>
        <end position="247"/>
    </location>
</feature>
<name>A0ABP8RXX5_9PSEU</name>
<comment type="caution">
    <text evidence="4">The sequence shown here is derived from an EMBL/GenBank/DDBJ whole genome shotgun (WGS) entry which is preliminary data.</text>
</comment>
<dbReference type="Gene3D" id="2.120.10.30">
    <property type="entry name" value="TolB, C-terminal domain"/>
    <property type="match status" value="1"/>
</dbReference>
<dbReference type="PANTHER" id="PTHR47572">
    <property type="entry name" value="LIPOPROTEIN-RELATED"/>
    <property type="match status" value="1"/>
</dbReference>
<organism evidence="4 5">
    <name type="scientific">Pseudonocardia xishanensis</name>
    <dbReference type="NCBI Taxonomy" id="630995"/>
    <lineage>
        <taxon>Bacteria</taxon>
        <taxon>Bacillati</taxon>
        <taxon>Actinomycetota</taxon>
        <taxon>Actinomycetes</taxon>
        <taxon>Pseudonocardiales</taxon>
        <taxon>Pseudonocardiaceae</taxon>
        <taxon>Pseudonocardia</taxon>
    </lineage>
</organism>
<dbReference type="InterPro" id="IPR011042">
    <property type="entry name" value="6-blade_b-propeller_TolB-like"/>
</dbReference>
<dbReference type="PANTHER" id="PTHR47572:SF4">
    <property type="entry name" value="LACTONASE DRP35"/>
    <property type="match status" value="1"/>
</dbReference>
<reference evidence="5" key="1">
    <citation type="journal article" date="2019" name="Int. J. Syst. Evol. Microbiol.">
        <title>The Global Catalogue of Microorganisms (GCM) 10K type strain sequencing project: providing services to taxonomists for standard genome sequencing and annotation.</title>
        <authorList>
            <consortium name="The Broad Institute Genomics Platform"/>
            <consortium name="The Broad Institute Genome Sequencing Center for Infectious Disease"/>
            <person name="Wu L."/>
            <person name="Ma J."/>
        </authorList>
    </citation>
    <scope>NUCLEOTIDE SEQUENCE [LARGE SCALE GENOMIC DNA]</scope>
    <source>
        <strain evidence="5">JCM 17906</strain>
    </source>
</reference>
<gene>
    <name evidence="4" type="ORF">GCM10023175_50970</name>
</gene>
<sequence length="281" mass="30173">MTTTDGRVLADHLRWAESPRFRDGVVWVSDTQGSRLIEIRPEGTRVHELDTAVNGTGFLPSGELVAARMHGARLDRFDGERWALHADLTGLVTGKLGDLIALPDGTVYVDEVHSPDLPGRLLRIDPEGRASVAAEDLMFPNGLALIGRTATLLVAETFAGRITAFSVDADGALSGRRAWFDLWAELGKPFRPDGACGLPDGSVWVAATDGNAFLRLRDGTLVDRIDVDDFAIACWPGADGELLLTTATSLDPAVPVMEAAHQQGTRARVVAVRPPTFDDEG</sequence>